<dbReference type="InterPro" id="IPR036093">
    <property type="entry name" value="NAC_dom_sf"/>
</dbReference>
<dbReference type="GO" id="GO:0003677">
    <property type="term" value="F:DNA binding"/>
    <property type="evidence" value="ECO:0007669"/>
    <property type="project" value="UniProtKB-KW"/>
</dbReference>
<dbReference type="InterPro" id="IPR003441">
    <property type="entry name" value="NAC-dom"/>
</dbReference>
<accession>A0A022Q939</accession>
<dbReference type="FunFam" id="2.170.150.80:FF:000002">
    <property type="entry name" value="Nac domain-containing protein 86"/>
    <property type="match status" value="1"/>
</dbReference>
<keyword evidence="4" id="KW-0804">Transcription</keyword>
<dbReference type="PROSITE" id="PS51005">
    <property type="entry name" value="NAC"/>
    <property type="match status" value="1"/>
</dbReference>
<feature type="compositionally biased region" description="Polar residues" evidence="6">
    <location>
        <begin position="398"/>
        <end position="407"/>
    </location>
</feature>
<feature type="compositionally biased region" description="Basic and acidic residues" evidence="6">
    <location>
        <begin position="408"/>
        <end position="418"/>
    </location>
</feature>
<evidence type="ECO:0000256" key="5">
    <source>
        <dbReference type="ARBA" id="ARBA00023242"/>
    </source>
</evidence>
<feature type="compositionally biased region" description="Polar residues" evidence="6">
    <location>
        <begin position="343"/>
        <end position="354"/>
    </location>
</feature>
<dbReference type="GO" id="GO:0005634">
    <property type="term" value="C:nucleus"/>
    <property type="evidence" value="ECO:0007669"/>
    <property type="project" value="UniProtKB-SubCell"/>
</dbReference>
<dbReference type="STRING" id="4155.A0A022Q939"/>
<dbReference type="PANTHER" id="PTHR31744">
    <property type="entry name" value="PROTEIN CUP-SHAPED COTYLEDON 2-RELATED"/>
    <property type="match status" value="1"/>
</dbReference>
<comment type="subcellular location">
    <subcellularLocation>
        <location evidence="1">Nucleus</location>
    </subcellularLocation>
</comment>
<feature type="region of interest" description="Disordered" evidence="6">
    <location>
        <begin position="398"/>
        <end position="418"/>
    </location>
</feature>
<dbReference type="GO" id="GO:0006355">
    <property type="term" value="P:regulation of DNA-templated transcription"/>
    <property type="evidence" value="ECO:0007669"/>
    <property type="project" value="InterPro"/>
</dbReference>
<dbReference type="AlphaFoldDB" id="A0A022Q939"/>
<dbReference type="Proteomes" id="UP000030748">
    <property type="component" value="Unassembled WGS sequence"/>
</dbReference>
<gene>
    <name evidence="8" type="ORF">MIMGU_mgv1a007138mg</name>
</gene>
<keyword evidence="3" id="KW-0238">DNA-binding</keyword>
<name>A0A022Q939_ERYGU</name>
<feature type="region of interest" description="Disordered" evidence="6">
    <location>
        <begin position="337"/>
        <end position="361"/>
    </location>
</feature>
<keyword evidence="2" id="KW-0805">Transcription regulation</keyword>
<dbReference type="Gene3D" id="2.170.150.80">
    <property type="entry name" value="NAC domain"/>
    <property type="match status" value="1"/>
</dbReference>
<sequence length="418" mass="46527">MARTSLPPGFRFHPTDVELIMYYLKRKVMGKKLLFEAIAEVNIYKFSPWDLPDKSCLKNKDLEWFFFCPREKKYASGVRVKRATENGYWKTTGKDRPISHNDRKVGSVKTLVFHLGTAPKGERTDWVIHEYKIVDAQLAAAGVQDTFVLCKVFKKNGPGPKNGAQYGAPFDEAEWADVEDDTPNQAMSLASDGPSSLFTPGSTSALLVEGGPSPSAVHPTPTSEVLVDETDDEIDDLTEKGKNKRLASWDANDIYNGLDDLNSWNSWAQMYQGTLDFSGMQRDGYLLNNILPQDNSAYIELNDFLAPLNYPHKVPRTDQSPLGDIFGSHSYDNGQQFRPGPSFASTNQYSSGPNQLPMMPEGFQPGNNCLDGFQMADNQFYQGSNVAYDMDFAFGQPGNNGFNSNNQDSERGRPAADN</sequence>
<organism evidence="8 9">
    <name type="scientific">Erythranthe guttata</name>
    <name type="common">Yellow monkey flower</name>
    <name type="synonym">Mimulus guttatus</name>
    <dbReference type="NCBI Taxonomy" id="4155"/>
    <lineage>
        <taxon>Eukaryota</taxon>
        <taxon>Viridiplantae</taxon>
        <taxon>Streptophyta</taxon>
        <taxon>Embryophyta</taxon>
        <taxon>Tracheophyta</taxon>
        <taxon>Spermatophyta</taxon>
        <taxon>Magnoliopsida</taxon>
        <taxon>eudicotyledons</taxon>
        <taxon>Gunneridae</taxon>
        <taxon>Pentapetalae</taxon>
        <taxon>asterids</taxon>
        <taxon>lamiids</taxon>
        <taxon>Lamiales</taxon>
        <taxon>Phrymaceae</taxon>
        <taxon>Erythranthe</taxon>
    </lineage>
</organism>
<dbReference type="Pfam" id="PF02365">
    <property type="entry name" value="NAM"/>
    <property type="match status" value="1"/>
</dbReference>
<keyword evidence="9" id="KW-1185">Reference proteome</keyword>
<evidence type="ECO:0000256" key="6">
    <source>
        <dbReference type="SAM" id="MobiDB-lite"/>
    </source>
</evidence>
<evidence type="ECO:0000256" key="1">
    <source>
        <dbReference type="ARBA" id="ARBA00004123"/>
    </source>
</evidence>
<dbReference type="EMBL" id="KI632154">
    <property type="protein sequence ID" value="EYU23773.1"/>
    <property type="molecule type" value="Genomic_DNA"/>
</dbReference>
<reference evidence="8 9" key="1">
    <citation type="journal article" date="2013" name="Proc. Natl. Acad. Sci. U.S.A.">
        <title>Fine-scale variation in meiotic recombination in Mimulus inferred from population shotgun sequencing.</title>
        <authorList>
            <person name="Hellsten U."/>
            <person name="Wright K.M."/>
            <person name="Jenkins J."/>
            <person name="Shu S."/>
            <person name="Yuan Y."/>
            <person name="Wessler S.R."/>
            <person name="Schmutz J."/>
            <person name="Willis J.H."/>
            <person name="Rokhsar D.S."/>
        </authorList>
    </citation>
    <scope>NUCLEOTIDE SEQUENCE [LARGE SCALE GENOMIC DNA]</scope>
    <source>
        <strain evidence="9">cv. DUN x IM62</strain>
    </source>
</reference>
<dbReference type="SUPFAM" id="SSF101941">
    <property type="entry name" value="NAC domain"/>
    <property type="match status" value="1"/>
</dbReference>
<feature type="domain" description="NAC" evidence="7">
    <location>
        <begin position="6"/>
        <end position="155"/>
    </location>
</feature>
<evidence type="ECO:0000259" key="7">
    <source>
        <dbReference type="PROSITE" id="PS51005"/>
    </source>
</evidence>
<dbReference type="PANTHER" id="PTHR31744:SF210">
    <property type="entry name" value="NAC DOMAIN-CONTAINING PROTEIN 86-LIKE"/>
    <property type="match status" value="1"/>
</dbReference>
<evidence type="ECO:0000256" key="4">
    <source>
        <dbReference type="ARBA" id="ARBA00023163"/>
    </source>
</evidence>
<evidence type="ECO:0000313" key="9">
    <source>
        <dbReference type="Proteomes" id="UP000030748"/>
    </source>
</evidence>
<keyword evidence="5" id="KW-0539">Nucleus</keyword>
<evidence type="ECO:0000313" key="8">
    <source>
        <dbReference type="EMBL" id="EYU23773.1"/>
    </source>
</evidence>
<evidence type="ECO:0000256" key="2">
    <source>
        <dbReference type="ARBA" id="ARBA00023015"/>
    </source>
</evidence>
<evidence type="ECO:0000256" key="3">
    <source>
        <dbReference type="ARBA" id="ARBA00023125"/>
    </source>
</evidence>
<dbReference type="eggNOG" id="ENOG502QS6I">
    <property type="taxonomic scope" value="Eukaryota"/>
</dbReference>
<proteinExistence type="predicted"/>
<protein>
    <recommendedName>
        <fullName evidence="7">NAC domain-containing protein</fullName>
    </recommendedName>
</protein>